<comment type="caution">
    <text evidence="2">The sequence shown here is derived from an EMBL/GenBank/DDBJ whole genome shotgun (WGS) entry which is preliminary data.</text>
</comment>
<keyword evidence="1" id="KW-0812">Transmembrane</keyword>
<dbReference type="RefSeq" id="WP_330128515.1">
    <property type="nucleotide sequence ID" value="NZ_JAUHLI010000007.1"/>
</dbReference>
<dbReference type="Proteomes" id="UP001336314">
    <property type="component" value="Unassembled WGS sequence"/>
</dbReference>
<evidence type="ECO:0000313" key="3">
    <source>
        <dbReference type="Proteomes" id="UP001336314"/>
    </source>
</evidence>
<sequence>MNKITLTQKALIVIAVLVAYWVCFLLLKHSYITSSAFVTLIVAATVVSLTLAFAPYIQEVSIAGNIIKLREAKAEADKALEGLKHARVSMLVATLSSLRRSELRIEEQLKQEDDRIGQFLSLFDTNQDLLKSNSVAYEFRAGANEFMKVCLDKIYENFPMVFEEVAGLQFTPAILEERLISKYQHAISSSRELPLPFVEYRKLSGIIDRLGTIK</sequence>
<keyword evidence="3" id="KW-1185">Reference proteome</keyword>
<proteinExistence type="predicted"/>
<evidence type="ECO:0000313" key="2">
    <source>
        <dbReference type="EMBL" id="MEE2001412.1"/>
    </source>
</evidence>
<dbReference type="EMBL" id="JAUHLI010000007">
    <property type="protein sequence ID" value="MEE2001412.1"/>
    <property type="molecule type" value="Genomic_DNA"/>
</dbReference>
<protein>
    <recommendedName>
        <fullName evidence="4">LemA family protein</fullName>
    </recommendedName>
</protein>
<keyword evidence="1" id="KW-1133">Transmembrane helix</keyword>
<keyword evidence="1" id="KW-0472">Membrane</keyword>
<feature type="transmembrane region" description="Helical" evidence="1">
    <location>
        <begin position="6"/>
        <end position="27"/>
    </location>
</feature>
<reference evidence="2 3" key="1">
    <citation type="submission" date="2023-07" db="EMBL/GenBank/DDBJ databases">
        <title>Alkalimonas sp., MEB108 novel, alkaliphilic bacterium isolated from Lonar Lake, India.</title>
        <authorList>
            <person name="Joshi A."/>
            <person name="Thite S."/>
        </authorList>
    </citation>
    <scope>NUCLEOTIDE SEQUENCE [LARGE SCALE GENOMIC DNA]</scope>
    <source>
        <strain evidence="2 3">MEB108</strain>
    </source>
</reference>
<evidence type="ECO:0008006" key="4">
    <source>
        <dbReference type="Google" id="ProtNLM"/>
    </source>
</evidence>
<accession>A0ABU7J4W0</accession>
<name>A0ABU7J4W0_9GAMM</name>
<evidence type="ECO:0000256" key="1">
    <source>
        <dbReference type="SAM" id="Phobius"/>
    </source>
</evidence>
<organism evidence="2 3">
    <name type="scientific">Alkalimonas cellulosilytica</name>
    <dbReference type="NCBI Taxonomy" id="3058395"/>
    <lineage>
        <taxon>Bacteria</taxon>
        <taxon>Pseudomonadati</taxon>
        <taxon>Pseudomonadota</taxon>
        <taxon>Gammaproteobacteria</taxon>
        <taxon>Alkalimonas</taxon>
    </lineage>
</organism>
<feature type="transmembrane region" description="Helical" evidence="1">
    <location>
        <begin position="36"/>
        <end position="57"/>
    </location>
</feature>
<gene>
    <name evidence="2" type="ORF">QWY20_08095</name>
</gene>